<dbReference type="GO" id="GO:0008170">
    <property type="term" value="F:N-methyltransferase activity"/>
    <property type="evidence" value="ECO:0007669"/>
    <property type="project" value="InterPro"/>
</dbReference>
<dbReference type="InterPro" id="IPR002295">
    <property type="entry name" value="N4/N6-MTase_EcoPI_Mod-like"/>
</dbReference>
<keyword evidence="3 7" id="KW-0808">Transferase</keyword>
<reference evidence="7 8" key="1">
    <citation type="submission" date="2018-06" db="EMBL/GenBank/DDBJ databases">
        <authorList>
            <consortium name="Pathogen Informatics"/>
            <person name="Doyle S."/>
        </authorList>
    </citation>
    <scope>NUCLEOTIDE SEQUENCE [LARGE SCALE GENOMIC DNA]</scope>
    <source>
        <strain evidence="7 8">NCTC12714</strain>
    </source>
</reference>
<gene>
    <name evidence="7" type="primary">yhdJ_2</name>
    <name evidence="7" type="ORF">NCTC12714_00012</name>
</gene>
<keyword evidence="2 7" id="KW-0489">Methyltransferase</keyword>
<evidence type="ECO:0000256" key="3">
    <source>
        <dbReference type="ARBA" id="ARBA00022679"/>
    </source>
</evidence>
<dbReference type="GO" id="GO:0032259">
    <property type="term" value="P:methylation"/>
    <property type="evidence" value="ECO:0007669"/>
    <property type="project" value="UniProtKB-KW"/>
</dbReference>
<evidence type="ECO:0000256" key="5">
    <source>
        <dbReference type="ARBA" id="ARBA00047942"/>
    </source>
</evidence>
<dbReference type="GO" id="GO:0003677">
    <property type="term" value="F:DNA binding"/>
    <property type="evidence" value="ECO:0007669"/>
    <property type="project" value="InterPro"/>
</dbReference>
<evidence type="ECO:0000256" key="1">
    <source>
        <dbReference type="ARBA" id="ARBA00011900"/>
    </source>
</evidence>
<accession>A0A377PRK2</accession>
<dbReference type="AlphaFoldDB" id="A0A377PRK2"/>
<evidence type="ECO:0000313" key="8">
    <source>
        <dbReference type="Proteomes" id="UP000255139"/>
    </source>
</evidence>
<evidence type="ECO:0000313" key="7">
    <source>
        <dbReference type="EMBL" id="STQ85237.1"/>
    </source>
</evidence>
<name>A0A377PRK2_9HELI</name>
<dbReference type="EMBL" id="UGJE01000001">
    <property type="protein sequence ID" value="STQ85237.1"/>
    <property type="molecule type" value="Genomic_DNA"/>
</dbReference>
<organism evidence="7 8">
    <name type="scientific">Helicobacter muridarum</name>
    <dbReference type="NCBI Taxonomy" id="216"/>
    <lineage>
        <taxon>Bacteria</taxon>
        <taxon>Pseudomonadati</taxon>
        <taxon>Campylobacterota</taxon>
        <taxon>Epsilonproteobacteria</taxon>
        <taxon>Campylobacterales</taxon>
        <taxon>Helicobacteraceae</taxon>
        <taxon>Helicobacter</taxon>
    </lineage>
</organism>
<evidence type="ECO:0000256" key="4">
    <source>
        <dbReference type="ARBA" id="ARBA00022691"/>
    </source>
</evidence>
<dbReference type="SUPFAM" id="SSF53335">
    <property type="entry name" value="S-adenosyl-L-methionine-dependent methyltransferases"/>
    <property type="match status" value="1"/>
</dbReference>
<dbReference type="Proteomes" id="UP000255139">
    <property type="component" value="Unassembled WGS sequence"/>
</dbReference>
<keyword evidence="8" id="KW-1185">Reference proteome</keyword>
<proteinExistence type="predicted"/>
<dbReference type="Gene3D" id="3.40.50.150">
    <property type="entry name" value="Vaccinia Virus protein VP39"/>
    <property type="match status" value="1"/>
</dbReference>
<keyword evidence="4" id="KW-0949">S-adenosyl-L-methionine</keyword>
<dbReference type="Pfam" id="PF01555">
    <property type="entry name" value="N6_N4_Mtase"/>
    <property type="match status" value="1"/>
</dbReference>
<dbReference type="GO" id="GO:0009007">
    <property type="term" value="F:site-specific DNA-methyltransferase (adenine-specific) activity"/>
    <property type="evidence" value="ECO:0007669"/>
    <property type="project" value="UniProtKB-EC"/>
</dbReference>
<dbReference type="InterPro" id="IPR002941">
    <property type="entry name" value="DNA_methylase_N4/N6"/>
</dbReference>
<comment type="catalytic activity">
    <reaction evidence="5">
        <text>a 2'-deoxyadenosine in DNA + S-adenosyl-L-methionine = an N(6)-methyl-2'-deoxyadenosine in DNA + S-adenosyl-L-homocysteine + H(+)</text>
        <dbReference type="Rhea" id="RHEA:15197"/>
        <dbReference type="Rhea" id="RHEA-COMP:12418"/>
        <dbReference type="Rhea" id="RHEA-COMP:12419"/>
        <dbReference type="ChEBI" id="CHEBI:15378"/>
        <dbReference type="ChEBI" id="CHEBI:57856"/>
        <dbReference type="ChEBI" id="CHEBI:59789"/>
        <dbReference type="ChEBI" id="CHEBI:90615"/>
        <dbReference type="ChEBI" id="CHEBI:90616"/>
        <dbReference type="EC" id="2.1.1.72"/>
    </reaction>
</comment>
<evidence type="ECO:0000259" key="6">
    <source>
        <dbReference type="Pfam" id="PF01555"/>
    </source>
</evidence>
<dbReference type="EC" id="2.1.1.72" evidence="1"/>
<feature type="domain" description="DNA methylase N-4/N-6" evidence="6">
    <location>
        <begin position="2"/>
        <end position="56"/>
    </location>
</feature>
<dbReference type="PRINTS" id="PR00506">
    <property type="entry name" value="D21N6MTFRASE"/>
</dbReference>
<evidence type="ECO:0000256" key="2">
    <source>
        <dbReference type="ARBA" id="ARBA00022603"/>
    </source>
</evidence>
<protein>
    <recommendedName>
        <fullName evidence="1">site-specific DNA-methyltransferase (adenine-specific)</fullName>
        <ecNumber evidence="1">2.1.1.72</ecNumber>
    </recommendedName>
</protein>
<dbReference type="InterPro" id="IPR029063">
    <property type="entry name" value="SAM-dependent_MTases_sf"/>
</dbReference>
<sequence>MRDVWSFPAIALWEKNFGKHPTQKPLNLLVRLLLMESNIDSIICVPFSGSSTTSIAQTFCKGGLQGLKRE</sequence>